<evidence type="ECO:0000256" key="1">
    <source>
        <dbReference type="SAM" id="MobiDB-lite"/>
    </source>
</evidence>
<evidence type="ECO:0000313" key="2">
    <source>
        <dbReference type="EMBL" id="POG81181.1"/>
    </source>
</evidence>
<name>A0A2P4QU55_RHIID</name>
<dbReference type="VEuPathDB" id="FungiDB:RhiirFUN_024766"/>
<protein>
    <submittedName>
        <fullName evidence="2">Uncharacterized protein</fullName>
    </submittedName>
</protein>
<dbReference type="EMBL" id="AUPC02000013">
    <property type="protein sequence ID" value="POG81181.1"/>
    <property type="molecule type" value="Genomic_DNA"/>
</dbReference>
<organism evidence="2 3">
    <name type="scientific">Rhizophagus irregularis (strain DAOM 181602 / DAOM 197198 / MUCL 43194)</name>
    <name type="common">Arbuscular mycorrhizal fungus</name>
    <name type="synonym">Glomus intraradices</name>
    <dbReference type="NCBI Taxonomy" id="747089"/>
    <lineage>
        <taxon>Eukaryota</taxon>
        <taxon>Fungi</taxon>
        <taxon>Fungi incertae sedis</taxon>
        <taxon>Mucoromycota</taxon>
        <taxon>Glomeromycotina</taxon>
        <taxon>Glomeromycetes</taxon>
        <taxon>Glomerales</taxon>
        <taxon>Glomeraceae</taxon>
        <taxon>Rhizophagus</taxon>
    </lineage>
</organism>
<gene>
    <name evidence="2" type="ORF">GLOIN_2v1763810</name>
</gene>
<accession>A0A2P4QU55</accession>
<reference evidence="2 3" key="1">
    <citation type="journal article" date="2013" name="Proc. Natl. Acad. Sci. U.S.A.">
        <title>Genome of an arbuscular mycorrhizal fungus provides insight into the oldest plant symbiosis.</title>
        <authorList>
            <person name="Tisserant E."/>
            <person name="Malbreil M."/>
            <person name="Kuo A."/>
            <person name="Kohler A."/>
            <person name="Symeonidi A."/>
            <person name="Balestrini R."/>
            <person name="Charron P."/>
            <person name="Duensing N."/>
            <person name="Frei Dit Frey N."/>
            <person name="Gianinazzi-Pearson V."/>
            <person name="Gilbert L.B."/>
            <person name="Handa Y."/>
            <person name="Herr J.R."/>
            <person name="Hijri M."/>
            <person name="Koul R."/>
            <person name="Kawaguchi M."/>
            <person name="Krajinski F."/>
            <person name="Lammers P.J."/>
            <person name="Masclaux F.G."/>
            <person name="Murat C."/>
            <person name="Morin E."/>
            <person name="Ndikumana S."/>
            <person name="Pagni M."/>
            <person name="Petitpierre D."/>
            <person name="Requena N."/>
            <person name="Rosikiewicz P."/>
            <person name="Riley R."/>
            <person name="Saito K."/>
            <person name="San Clemente H."/>
            <person name="Shapiro H."/>
            <person name="van Tuinen D."/>
            <person name="Becard G."/>
            <person name="Bonfante P."/>
            <person name="Paszkowski U."/>
            <person name="Shachar-Hill Y.Y."/>
            <person name="Tuskan G.A."/>
            <person name="Young P.W."/>
            <person name="Sanders I.R."/>
            <person name="Henrissat B."/>
            <person name="Rensing S.A."/>
            <person name="Grigoriev I.V."/>
            <person name="Corradi N."/>
            <person name="Roux C."/>
            <person name="Martin F."/>
        </authorList>
    </citation>
    <scope>NUCLEOTIDE SEQUENCE [LARGE SCALE GENOMIC DNA]</scope>
    <source>
        <strain evidence="2 3">DAOM 197198</strain>
    </source>
</reference>
<keyword evidence="3" id="KW-1185">Reference proteome</keyword>
<feature type="compositionally biased region" description="Acidic residues" evidence="1">
    <location>
        <begin position="70"/>
        <end position="89"/>
    </location>
</feature>
<evidence type="ECO:0000313" key="3">
    <source>
        <dbReference type="Proteomes" id="UP000018888"/>
    </source>
</evidence>
<reference evidence="2 3" key="2">
    <citation type="journal article" date="2018" name="New Phytol.">
        <title>High intraspecific genome diversity in the model arbuscular mycorrhizal symbiont Rhizophagus irregularis.</title>
        <authorList>
            <person name="Chen E.C.H."/>
            <person name="Morin E."/>
            <person name="Beaudet D."/>
            <person name="Noel J."/>
            <person name="Yildirir G."/>
            <person name="Ndikumana S."/>
            <person name="Charron P."/>
            <person name="St-Onge C."/>
            <person name="Giorgi J."/>
            <person name="Kruger M."/>
            <person name="Marton T."/>
            <person name="Ropars J."/>
            <person name="Grigoriev I.V."/>
            <person name="Hainaut M."/>
            <person name="Henrissat B."/>
            <person name="Roux C."/>
            <person name="Martin F."/>
            <person name="Corradi N."/>
        </authorList>
    </citation>
    <scope>NUCLEOTIDE SEQUENCE [LARGE SCALE GENOMIC DNA]</scope>
    <source>
        <strain evidence="2 3">DAOM 197198</strain>
    </source>
</reference>
<dbReference type="AlphaFoldDB" id="A0A2P4QU55"/>
<sequence length="121" mass="13834">MSDLKNNVYFDEEVFKEEGMNEAIEKKSEVIAKTPEAQAKSLVSNEDYYDVYFDEEDLKEEGSNKVKSEDDNDSSDSEEEMPDDSDDDGYNGYGGFNEYDERDTIEVIIIVMEVTKGKPPQ</sequence>
<comment type="caution">
    <text evidence="2">The sequence shown here is derived from an EMBL/GenBank/DDBJ whole genome shotgun (WGS) entry which is preliminary data.</text>
</comment>
<feature type="region of interest" description="Disordered" evidence="1">
    <location>
        <begin position="53"/>
        <end position="98"/>
    </location>
</feature>
<proteinExistence type="predicted"/>
<feature type="compositionally biased region" description="Basic and acidic residues" evidence="1">
    <location>
        <begin position="60"/>
        <end position="69"/>
    </location>
</feature>
<dbReference type="Proteomes" id="UP000018888">
    <property type="component" value="Unassembled WGS sequence"/>
</dbReference>